<comment type="caution">
    <text evidence="1">The sequence shown here is derived from an EMBL/GenBank/DDBJ whole genome shotgun (WGS) entry which is preliminary data.</text>
</comment>
<name>A0ABU1AZV2_9BACT</name>
<evidence type="ECO:0000313" key="2">
    <source>
        <dbReference type="Proteomes" id="UP001225316"/>
    </source>
</evidence>
<reference evidence="1 2" key="1">
    <citation type="submission" date="2023-04" db="EMBL/GenBank/DDBJ databases">
        <title>A novel bacteria isolated from coastal sediment.</title>
        <authorList>
            <person name="Liu X.-J."/>
            <person name="Du Z.-J."/>
        </authorList>
    </citation>
    <scope>NUCLEOTIDE SEQUENCE [LARGE SCALE GENOMIC DNA]</scope>
    <source>
        <strain evidence="1 2">SDUM461003</strain>
    </source>
</reference>
<organism evidence="1 2">
    <name type="scientific">Thalassobacterium maritimum</name>
    <dbReference type="NCBI Taxonomy" id="3041265"/>
    <lineage>
        <taxon>Bacteria</taxon>
        <taxon>Pseudomonadati</taxon>
        <taxon>Verrucomicrobiota</taxon>
        <taxon>Opitutia</taxon>
        <taxon>Puniceicoccales</taxon>
        <taxon>Coraliomargaritaceae</taxon>
        <taxon>Thalassobacterium</taxon>
    </lineage>
</organism>
<protein>
    <submittedName>
        <fullName evidence="1">Uncharacterized protein</fullName>
    </submittedName>
</protein>
<dbReference type="Proteomes" id="UP001225316">
    <property type="component" value="Unassembled WGS sequence"/>
</dbReference>
<keyword evidence="2" id="KW-1185">Reference proteome</keyword>
<evidence type="ECO:0000313" key="1">
    <source>
        <dbReference type="EMBL" id="MDQ8209668.1"/>
    </source>
</evidence>
<accession>A0ABU1AZV2</accession>
<proteinExistence type="predicted"/>
<dbReference type="EMBL" id="JARXHW010000109">
    <property type="protein sequence ID" value="MDQ8209668.1"/>
    <property type="molecule type" value="Genomic_DNA"/>
</dbReference>
<dbReference type="RefSeq" id="WP_308952586.1">
    <property type="nucleotide sequence ID" value="NZ_JARXHW010000109.1"/>
</dbReference>
<gene>
    <name evidence="1" type="ORF">QEH52_19270</name>
</gene>
<sequence length="109" mass="12621">MEREARQEHKANQKQWALQSAKLEVTRFENEVELLLSLHKEAVEPVDWDVQFRALSSALPFRISFDALKAERRQLFENPSLDWESVVSARRSRTCEASVQPSKLPTSPN</sequence>